<dbReference type="Proteomes" id="UP000318590">
    <property type="component" value="Unassembled WGS sequence"/>
</dbReference>
<name>A0A547PXK8_9RHOB</name>
<proteinExistence type="predicted"/>
<dbReference type="InterPro" id="IPR002716">
    <property type="entry name" value="PIN_dom"/>
</dbReference>
<dbReference type="EMBL" id="VFSV01000019">
    <property type="protein sequence ID" value="TRD18887.1"/>
    <property type="molecule type" value="Genomic_DNA"/>
</dbReference>
<dbReference type="Pfam" id="PF13470">
    <property type="entry name" value="PIN_3"/>
    <property type="match status" value="1"/>
</dbReference>
<organism evidence="2 3">
    <name type="scientific">Palleronia caenipelagi</name>
    <dbReference type="NCBI Taxonomy" id="2489174"/>
    <lineage>
        <taxon>Bacteria</taxon>
        <taxon>Pseudomonadati</taxon>
        <taxon>Pseudomonadota</taxon>
        <taxon>Alphaproteobacteria</taxon>
        <taxon>Rhodobacterales</taxon>
        <taxon>Roseobacteraceae</taxon>
        <taxon>Palleronia</taxon>
    </lineage>
</organism>
<comment type="caution">
    <text evidence="2">The sequence shown here is derived from an EMBL/GenBank/DDBJ whole genome shotgun (WGS) entry which is preliminary data.</text>
</comment>
<accession>A0A547PXK8</accession>
<sequence length="182" mass="19850">MKVFLDACVLYPTVLREILMGVAGAGAFQPQFSPRVLEEWAGAAARLGPEGEAVARGEIALLRSQWPGAEVQPRERDLARLWLPDANDVHVLAGAIVGGADVLCTFNAKDFPRRTLTEEGIERLDPDQLLGRLMPGHRPAIAEVVARVHATAERLSGEEIPLRGLLKRARLPKLGKSLRPQD</sequence>
<evidence type="ECO:0000259" key="1">
    <source>
        <dbReference type="Pfam" id="PF13470"/>
    </source>
</evidence>
<dbReference type="NCBIfam" id="NF046100">
    <property type="entry name" value="RSP_2648_fam_PIN"/>
    <property type="match status" value="1"/>
</dbReference>
<protein>
    <submittedName>
        <fullName evidence="2">PIN domain-containing protein</fullName>
    </submittedName>
</protein>
<feature type="domain" description="PIN" evidence="1">
    <location>
        <begin position="2"/>
        <end position="108"/>
    </location>
</feature>
<dbReference type="RefSeq" id="WP_142834982.1">
    <property type="nucleotide sequence ID" value="NZ_VFSV01000019.1"/>
</dbReference>
<gene>
    <name evidence="2" type="ORF">FEV53_11695</name>
</gene>
<reference evidence="2 3" key="1">
    <citation type="submission" date="2019-06" db="EMBL/GenBank/DDBJ databases">
        <title>Paenimaribius caenipelagi gen. nov., sp. nov., isolated from a tidal flat.</title>
        <authorList>
            <person name="Yoon J.-H."/>
        </authorList>
    </citation>
    <scope>NUCLEOTIDE SEQUENCE [LARGE SCALE GENOMIC DNA]</scope>
    <source>
        <strain evidence="2 3">JBTF-M29</strain>
    </source>
</reference>
<evidence type="ECO:0000313" key="2">
    <source>
        <dbReference type="EMBL" id="TRD18887.1"/>
    </source>
</evidence>
<dbReference type="OrthoDB" id="211933at2"/>
<evidence type="ECO:0000313" key="3">
    <source>
        <dbReference type="Proteomes" id="UP000318590"/>
    </source>
</evidence>
<keyword evidence="3" id="KW-1185">Reference proteome</keyword>
<dbReference type="SUPFAM" id="SSF88723">
    <property type="entry name" value="PIN domain-like"/>
    <property type="match status" value="1"/>
</dbReference>
<dbReference type="InterPro" id="IPR029060">
    <property type="entry name" value="PIN-like_dom_sf"/>
</dbReference>
<dbReference type="AlphaFoldDB" id="A0A547PXK8"/>